<comment type="caution">
    <text evidence="1">The sequence shown here is derived from an EMBL/GenBank/DDBJ whole genome shotgun (WGS) entry which is preliminary data.</text>
</comment>
<name>A0A9P1DWH1_CUSEU</name>
<reference evidence="1" key="1">
    <citation type="submission" date="2022-07" db="EMBL/GenBank/DDBJ databases">
        <authorList>
            <person name="Macas J."/>
            <person name="Novak P."/>
            <person name="Neumann P."/>
        </authorList>
    </citation>
    <scope>NUCLEOTIDE SEQUENCE</scope>
</reference>
<protein>
    <submittedName>
        <fullName evidence="1">Uncharacterized protein</fullName>
    </submittedName>
</protein>
<gene>
    <name evidence="1" type="ORF">CEURO_LOCUS501</name>
</gene>
<keyword evidence="2" id="KW-1185">Reference proteome</keyword>
<dbReference type="EMBL" id="CAMAPE010000002">
    <property type="protein sequence ID" value="CAH9053420.1"/>
    <property type="molecule type" value="Genomic_DNA"/>
</dbReference>
<organism evidence="1 2">
    <name type="scientific">Cuscuta europaea</name>
    <name type="common">European dodder</name>
    <dbReference type="NCBI Taxonomy" id="41803"/>
    <lineage>
        <taxon>Eukaryota</taxon>
        <taxon>Viridiplantae</taxon>
        <taxon>Streptophyta</taxon>
        <taxon>Embryophyta</taxon>
        <taxon>Tracheophyta</taxon>
        <taxon>Spermatophyta</taxon>
        <taxon>Magnoliopsida</taxon>
        <taxon>eudicotyledons</taxon>
        <taxon>Gunneridae</taxon>
        <taxon>Pentapetalae</taxon>
        <taxon>asterids</taxon>
        <taxon>lamiids</taxon>
        <taxon>Solanales</taxon>
        <taxon>Convolvulaceae</taxon>
        <taxon>Cuscuteae</taxon>
        <taxon>Cuscuta</taxon>
        <taxon>Cuscuta subgen. Cuscuta</taxon>
    </lineage>
</organism>
<evidence type="ECO:0000313" key="1">
    <source>
        <dbReference type="EMBL" id="CAH9053420.1"/>
    </source>
</evidence>
<accession>A0A9P1DWH1</accession>
<dbReference type="Proteomes" id="UP001152484">
    <property type="component" value="Unassembled WGS sequence"/>
</dbReference>
<sequence length="118" mass="13396">MSRVCCLIHPLGCSHGLQLLFETINDRSICIFHKPVALRVSNRRSIGRNSPLPTKVFEGFRVKLFSIIKDNFHWNTKLAEYIPPNKPLALFSSNGGHWFGLNPLSEITNSDYKELPTS</sequence>
<proteinExistence type="predicted"/>
<evidence type="ECO:0000313" key="2">
    <source>
        <dbReference type="Proteomes" id="UP001152484"/>
    </source>
</evidence>
<dbReference type="AlphaFoldDB" id="A0A9P1DWH1"/>